<gene>
    <name evidence="2" type="ORF">VM95_25355</name>
</gene>
<reference evidence="2 3" key="1">
    <citation type="submission" date="2015-02" db="EMBL/GenBank/DDBJ databases">
        <authorList>
            <person name="Ju K.-S."/>
            <person name="Doroghazi J.R."/>
            <person name="Metcalf W."/>
        </authorList>
    </citation>
    <scope>NUCLEOTIDE SEQUENCE [LARGE SCALE GENOMIC DNA]</scope>
    <source>
        <strain evidence="2 3">ATCC 31215</strain>
    </source>
</reference>
<dbReference type="OrthoDB" id="1696406at2"/>
<dbReference type="PATRIC" id="fig|359131.3.peg.6107"/>
<dbReference type="Proteomes" id="UP000033699">
    <property type="component" value="Unassembled WGS sequence"/>
</dbReference>
<evidence type="ECO:0000256" key="1">
    <source>
        <dbReference type="SAM" id="SignalP"/>
    </source>
</evidence>
<evidence type="ECO:0008006" key="4">
    <source>
        <dbReference type="Google" id="ProtNLM"/>
    </source>
</evidence>
<keyword evidence="1" id="KW-0732">Signal</keyword>
<protein>
    <recommendedName>
        <fullName evidence="4">Lipoprotein</fullName>
    </recommendedName>
</protein>
<dbReference type="PROSITE" id="PS51257">
    <property type="entry name" value="PROKAR_LIPOPROTEIN"/>
    <property type="match status" value="1"/>
</dbReference>
<dbReference type="AlphaFoldDB" id="A0A0F2TB71"/>
<sequence length="165" mass="17707">MKNRSCRQAAALAVAALSLAACGTGPDHARGPNQPAVDAAGAAREFTAEEKNLALAPGHSWPADPTPKSVADDGHGIVYQPGYGTTRADLFWFCTWERRFVDPGTSDADRQATLNTMLTVRSTYFYKNSLEPADKKFFDGILDSAGLGDNSKVQNDIRNCPADSQ</sequence>
<evidence type="ECO:0000313" key="3">
    <source>
        <dbReference type="Proteomes" id="UP000033699"/>
    </source>
</evidence>
<proteinExistence type="predicted"/>
<name>A0A0F2TB71_STRR3</name>
<evidence type="ECO:0000313" key="2">
    <source>
        <dbReference type="EMBL" id="KJS59731.1"/>
    </source>
</evidence>
<feature type="signal peptide" evidence="1">
    <location>
        <begin position="1"/>
        <end position="29"/>
    </location>
</feature>
<keyword evidence="3" id="KW-1185">Reference proteome</keyword>
<accession>A0A0F2TB71</accession>
<dbReference type="EMBL" id="JZKH01000060">
    <property type="protein sequence ID" value="KJS59731.1"/>
    <property type="molecule type" value="Genomic_DNA"/>
</dbReference>
<dbReference type="RefSeq" id="WP_045700610.1">
    <property type="nucleotide sequence ID" value="NZ_JZKH01000060.1"/>
</dbReference>
<comment type="caution">
    <text evidence="2">The sequence shown here is derived from an EMBL/GenBank/DDBJ whole genome shotgun (WGS) entry which is preliminary data.</text>
</comment>
<organism evidence="2 3">
    <name type="scientific">Streptomyces rubellomurinus (strain ATCC 31215)</name>
    <dbReference type="NCBI Taxonomy" id="359131"/>
    <lineage>
        <taxon>Bacteria</taxon>
        <taxon>Bacillati</taxon>
        <taxon>Actinomycetota</taxon>
        <taxon>Actinomycetes</taxon>
        <taxon>Kitasatosporales</taxon>
        <taxon>Streptomycetaceae</taxon>
        <taxon>Streptomyces</taxon>
    </lineage>
</organism>
<feature type="chain" id="PRO_5002459318" description="Lipoprotein" evidence="1">
    <location>
        <begin position="30"/>
        <end position="165"/>
    </location>
</feature>